<evidence type="ECO:0000256" key="5">
    <source>
        <dbReference type="ARBA" id="ARBA00022692"/>
    </source>
</evidence>
<protein>
    <submittedName>
        <fullName evidence="9">Acriflavin resistance protein</fullName>
    </submittedName>
</protein>
<dbReference type="SUPFAM" id="SSF82866">
    <property type="entry name" value="Multidrug efflux transporter AcrB transmembrane domain"/>
    <property type="match status" value="2"/>
</dbReference>
<dbReference type="FunFam" id="1.20.1640.10:FF:000001">
    <property type="entry name" value="Efflux pump membrane transporter"/>
    <property type="match status" value="1"/>
</dbReference>
<keyword evidence="2" id="KW-0813">Transport</keyword>
<dbReference type="RefSeq" id="WP_013347145.1">
    <property type="nucleotide sequence ID" value="NC_014541.1"/>
</dbReference>
<dbReference type="PANTHER" id="PTHR32063">
    <property type="match status" value="1"/>
</dbReference>
<evidence type="ECO:0000256" key="6">
    <source>
        <dbReference type="ARBA" id="ARBA00022989"/>
    </source>
</evidence>
<evidence type="ECO:0000313" key="10">
    <source>
        <dbReference type="Proteomes" id="UP000006683"/>
    </source>
</evidence>
<dbReference type="GO" id="GO:0005886">
    <property type="term" value="C:plasma membrane"/>
    <property type="evidence" value="ECO:0007669"/>
    <property type="project" value="UniProtKB-SubCell"/>
</dbReference>
<dbReference type="Pfam" id="PF00873">
    <property type="entry name" value="ACR_tran"/>
    <property type="match status" value="1"/>
</dbReference>
<feature type="transmembrane region" description="Helical" evidence="8">
    <location>
        <begin position="332"/>
        <end position="351"/>
    </location>
</feature>
<dbReference type="InterPro" id="IPR027463">
    <property type="entry name" value="AcrB_DN_DC_subdom"/>
</dbReference>
<feature type="transmembrane region" description="Helical" evidence="8">
    <location>
        <begin position="429"/>
        <end position="449"/>
    </location>
</feature>
<organism evidence="9 10">
    <name type="scientific">Ferrimonas balearica (strain DSM 9799 / CCM 4581 / KCTC 23876 / PAT)</name>
    <dbReference type="NCBI Taxonomy" id="550540"/>
    <lineage>
        <taxon>Bacteria</taxon>
        <taxon>Pseudomonadati</taxon>
        <taxon>Pseudomonadota</taxon>
        <taxon>Gammaproteobacteria</taxon>
        <taxon>Alteromonadales</taxon>
        <taxon>Ferrimonadaceae</taxon>
        <taxon>Ferrimonas</taxon>
    </lineage>
</organism>
<dbReference type="Gene3D" id="3.30.70.1440">
    <property type="entry name" value="Multidrug efflux transporter AcrB pore domain"/>
    <property type="match status" value="1"/>
</dbReference>
<dbReference type="eggNOG" id="COG0841">
    <property type="taxonomic scope" value="Bacteria"/>
</dbReference>
<gene>
    <name evidence="9" type="ordered locus">Fbal_3644</name>
</gene>
<feature type="transmembrane region" description="Helical" evidence="8">
    <location>
        <begin position="461"/>
        <end position="482"/>
    </location>
</feature>
<dbReference type="EMBL" id="CP002209">
    <property type="protein sequence ID" value="ADN77840.1"/>
    <property type="molecule type" value="Genomic_DNA"/>
</dbReference>
<name>E1SPM3_FERBD</name>
<feature type="transmembrane region" description="Helical" evidence="8">
    <location>
        <begin position="875"/>
        <end position="899"/>
    </location>
</feature>
<evidence type="ECO:0000313" key="9">
    <source>
        <dbReference type="EMBL" id="ADN77840.1"/>
    </source>
</evidence>
<keyword evidence="5 8" id="KW-0812">Transmembrane</keyword>
<keyword evidence="3" id="KW-1003">Cell membrane</keyword>
<keyword evidence="7 8" id="KW-0472">Membrane</keyword>
<dbReference type="Gene3D" id="1.20.1640.10">
    <property type="entry name" value="Multidrug efflux transporter AcrB transmembrane domain"/>
    <property type="match status" value="2"/>
</dbReference>
<accession>E1SPM3</accession>
<feature type="transmembrane region" description="Helical" evidence="8">
    <location>
        <begin position="947"/>
        <end position="966"/>
    </location>
</feature>
<dbReference type="KEGG" id="fbl:Fbal_3644"/>
<dbReference type="GO" id="GO:0042910">
    <property type="term" value="F:xenobiotic transmembrane transporter activity"/>
    <property type="evidence" value="ECO:0007669"/>
    <property type="project" value="TreeGrafter"/>
</dbReference>
<dbReference type="Proteomes" id="UP000006683">
    <property type="component" value="Chromosome"/>
</dbReference>
<feature type="transmembrane region" description="Helical" evidence="8">
    <location>
        <begin position="978"/>
        <end position="1004"/>
    </location>
</feature>
<keyword evidence="4" id="KW-0997">Cell inner membrane</keyword>
<feature type="transmembrane region" description="Helical" evidence="8">
    <location>
        <begin position="384"/>
        <end position="408"/>
    </location>
</feature>
<evidence type="ECO:0000256" key="7">
    <source>
        <dbReference type="ARBA" id="ARBA00023136"/>
    </source>
</evidence>
<reference evidence="9 10" key="1">
    <citation type="journal article" date="2010" name="Stand. Genomic Sci.">
        <title>Complete genome sequence of Ferrimonas balearica type strain (PAT).</title>
        <authorList>
            <person name="Nolan M."/>
            <person name="Sikorski J."/>
            <person name="Davenport K."/>
            <person name="Lucas S."/>
            <person name="Glavina Del Rio T."/>
            <person name="Tice H."/>
            <person name="Cheng J."/>
            <person name="Goodwin L."/>
            <person name="Pitluck S."/>
            <person name="Liolios K."/>
            <person name="Ivanova N."/>
            <person name="Mavromatis K."/>
            <person name="Ovchinnikova G."/>
            <person name="Pati A."/>
            <person name="Chen A."/>
            <person name="Palaniappan K."/>
            <person name="Land M."/>
            <person name="Hauser L."/>
            <person name="Chang Y."/>
            <person name="Jeffries C."/>
            <person name="Tapia R."/>
            <person name="Brettin T."/>
            <person name="Detter J."/>
            <person name="Han C."/>
            <person name="Yasawong M."/>
            <person name="Rohde M."/>
            <person name="Tindall B."/>
            <person name="Goker M."/>
            <person name="Woyke T."/>
            <person name="Bristow J."/>
            <person name="Eisen J."/>
            <person name="Markowitz V."/>
            <person name="Hugenholtz P."/>
            <person name="Kyrpides N."/>
            <person name="Klenk H."/>
            <person name="Lapidus A."/>
        </authorList>
    </citation>
    <scope>NUCLEOTIDE SEQUENCE [LARGE SCALE GENOMIC DNA]</scope>
    <source>
        <strain evidence="10">DSM 9799 / CCM 4581 / KCTC 23876 / PAT</strain>
    </source>
</reference>
<dbReference type="Gene3D" id="3.30.2090.10">
    <property type="entry name" value="Multidrug efflux transporter AcrB TolC docking domain, DN and DC subdomains"/>
    <property type="match status" value="2"/>
</dbReference>
<dbReference type="PANTHER" id="PTHR32063:SF28">
    <property type="entry name" value="BLR2861 PROTEIN"/>
    <property type="match status" value="1"/>
</dbReference>
<feature type="transmembrane region" description="Helical" evidence="8">
    <location>
        <begin position="527"/>
        <end position="545"/>
    </location>
</feature>
<evidence type="ECO:0000256" key="1">
    <source>
        <dbReference type="ARBA" id="ARBA00004429"/>
    </source>
</evidence>
<evidence type="ECO:0000256" key="3">
    <source>
        <dbReference type="ARBA" id="ARBA00022475"/>
    </source>
</evidence>
<dbReference type="PRINTS" id="PR00702">
    <property type="entry name" value="ACRIFLAVINRP"/>
</dbReference>
<dbReference type="SUPFAM" id="SSF82714">
    <property type="entry name" value="Multidrug efflux transporter AcrB TolC docking domain, DN and DC subdomains"/>
    <property type="match status" value="2"/>
</dbReference>
<dbReference type="GeneID" id="67183849"/>
<dbReference type="AlphaFoldDB" id="E1SPM3"/>
<evidence type="ECO:0000256" key="4">
    <source>
        <dbReference type="ARBA" id="ARBA00022519"/>
    </source>
</evidence>
<dbReference type="SUPFAM" id="SSF82693">
    <property type="entry name" value="Multidrug efflux transporter AcrB pore domain, PN1, PN2, PC1 and PC2 subdomains"/>
    <property type="match status" value="3"/>
</dbReference>
<keyword evidence="6 8" id="KW-1133">Transmembrane helix</keyword>
<evidence type="ECO:0000256" key="8">
    <source>
        <dbReference type="SAM" id="Phobius"/>
    </source>
</evidence>
<sequence length="1022" mass="111203">MFTDIFIRRPVLAVVLNVLLLVFGVRALMDLQVREYPDMEIGQINVTTTYPGANAELVQGFVTTPIQEAIASTEGIDYIKATSRASFSQLEVYLQLGYDANTAMAEMLTKLNEVKGRLPTDIDEPIIAKETAGGGAIMYLAYTSENMSGVQVTDYLRRVVQPKLTEADGVAEAEIIGEQQFAMRIWLDPVRMRANGVSADDINRALASNNFQSAAGEIRDSLTVTPVRASTSLQDVESFRNITVKTDGQQVVKLQDVARVELASKSDKVIVVYTGKPAVYIGINTTPDANPLDVAKDVREILPNIARDLPPGMEQHLSHDSTEYIEESIYEVVKTLGEAVVIVIMVVFLFLGSLRSVLIPIVTVPLSLVGVCLFMMGMGFSLNLLTLLAMVMAISLVVDDAIVVVENVHRHLEEGLSPVRAAVIGAREIAMPVIAMTITLAAVYAPIGFMGGLTGSLFSEFAFTLAGSVLISGFIALTLSPVMCAKLLNKQALEGKFVHWLDVNFGRLKDGYHSLLEHIVRDYKGPILGAAVLLLFAIGAMFMLTRSELAPTEDRGFIFNIATGPDNANVNYSFEYAKQFQKMAESLPEYEQTFMFAGYPTENQFMSGMVLKPWSERERTQMEVQPILQNMVKSIPGMDVFSVNPPALPGTAMGLPVEFVITSTMDHAQLYEVAEQLKEEALKSGMFMVVNNTLKLNKPQVHVMIDREKAGQLGISMQSIGAVLAAQLGDFRTNYFDMQGRSYEVIPQADGPFRMTPESIADLYVLTESGQQVPLSTVVKITEEVIPNALTQFQQLNSATIEAMPMPGSATIGDAHQFLSSKLLEIAPSGYAYDFGGQSRQYEQEGSALYVTFALALVVIFLVLAAQFESWRDPVVVLVTVPLSIFGAMIPLFLGVATLNIYTQVGLITLVGLISKHGILIVEFANQLQRTGLDKAAAVIASASLRLRPILMTTAAMVLGVMPLVLADGAGAVSRFNIGLVITVGLSVGTFFTLFVVPVMYTLFAKTIDNDAEAALAKETTE</sequence>
<evidence type="ECO:0000256" key="2">
    <source>
        <dbReference type="ARBA" id="ARBA00022448"/>
    </source>
</evidence>
<proteinExistence type="predicted"/>
<dbReference type="Gene3D" id="3.30.70.1320">
    <property type="entry name" value="Multidrug efflux transporter AcrB pore domain like"/>
    <property type="match status" value="1"/>
</dbReference>
<dbReference type="InterPro" id="IPR001036">
    <property type="entry name" value="Acrflvin-R"/>
</dbReference>
<comment type="subcellular location">
    <subcellularLocation>
        <location evidence="1">Cell inner membrane</location>
        <topology evidence="1">Multi-pass membrane protein</topology>
    </subcellularLocation>
</comment>
<feature type="transmembrane region" description="Helical" evidence="8">
    <location>
        <begin position="905"/>
        <end position="926"/>
    </location>
</feature>
<dbReference type="HOGENOM" id="CLU_002755_1_2_6"/>
<dbReference type="STRING" id="550540.Fbal_3644"/>
<dbReference type="Gene3D" id="3.30.70.1430">
    <property type="entry name" value="Multidrug efflux transporter AcrB pore domain"/>
    <property type="match status" value="2"/>
</dbReference>
<dbReference type="OrthoDB" id="9757904at2"/>
<keyword evidence="10" id="KW-1185">Reference proteome</keyword>
<feature type="transmembrane region" description="Helical" evidence="8">
    <location>
        <begin position="848"/>
        <end position="868"/>
    </location>
</feature>